<evidence type="ECO:0000313" key="4">
    <source>
        <dbReference type="EMBL" id="MCM2370966.1"/>
    </source>
</evidence>
<feature type="domain" description="SLA1 homology" evidence="3">
    <location>
        <begin position="414"/>
        <end position="471"/>
    </location>
</feature>
<feature type="chain" id="PRO_5045212873" evidence="2">
    <location>
        <begin position="24"/>
        <end position="472"/>
    </location>
</feature>
<dbReference type="RefSeq" id="WP_250928610.1">
    <property type="nucleotide sequence ID" value="NZ_JAMQBK010000026.1"/>
</dbReference>
<dbReference type="InterPro" id="IPR007131">
    <property type="entry name" value="SHD1"/>
</dbReference>
<comment type="caution">
    <text evidence="4">The sequence shown here is derived from an EMBL/GenBank/DDBJ whole genome shotgun (WGS) entry which is preliminary data.</text>
</comment>
<sequence length="472" mass="51605">MRQRPIAFVLFFCLSLIFSNASAQPLEYQLSKDQVVAYRVTVTATLPSSVETLKGLIAFTGKGTDNANQIVEYRGGLTKSTKSTVARTMPMRGGFRGRPGGGPPRGPFDQPNFRGLTQSTSTLVISSKGDIVSMRGDSQLPYLLGNLALMPFEQLPAEGESEWGDGTSLTITSKEESSRFGPRFGPFAQGNEEETTTGGGEKSEYRIQTDDGKLVSILKTYSLNSPAATSKDTGFEMSGSGTWVFNRELGMSESMDFKVDMTVESGNSSTKIPLTIEWNRIPEQEYKDFLKEREELRAAAIAKAKEPAYPVKISESNKKRILSRLNHSQWGVVWGELQSLSRSRMTGLVAEDMDLMVVVGGLRSNSNDKVKAAAEVIWKKWGASFEELASEEQKAAAAGAAEESNPFIVVTADDMSGPRQWSDKSGRFKIEAEFVALEGTTVVLKGKDGKQIKVDKARLSPDDQAVIERLAK</sequence>
<keyword evidence="5" id="KW-1185">Reference proteome</keyword>
<protein>
    <submittedName>
        <fullName evidence="4">SHD1 domain-containing protein</fullName>
    </submittedName>
</protein>
<evidence type="ECO:0000256" key="2">
    <source>
        <dbReference type="SAM" id="SignalP"/>
    </source>
</evidence>
<proteinExistence type="predicted"/>
<evidence type="ECO:0000313" key="5">
    <source>
        <dbReference type="Proteomes" id="UP001202961"/>
    </source>
</evidence>
<organism evidence="4 5">
    <name type="scientific">Aporhodopirellula aestuarii</name>
    <dbReference type="NCBI Taxonomy" id="2950107"/>
    <lineage>
        <taxon>Bacteria</taxon>
        <taxon>Pseudomonadati</taxon>
        <taxon>Planctomycetota</taxon>
        <taxon>Planctomycetia</taxon>
        <taxon>Pirellulales</taxon>
        <taxon>Pirellulaceae</taxon>
        <taxon>Aporhodopirellula</taxon>
    </lineage>
</organism>
<dbReference type="Proteomes" id="UP001202961">
    <property type="component" value="Unassembled WGS sequence"/>
</dbReference>
<name>A0ABT0U245_9BACT</name>
<evidence type="ECO:0000256" key="1">
    <source>
        <dbReference type="SAM" id="MobiDB-lite"/>
    </source>
</evidence>
<accession>A0ABT0U245</accession>
<feature type="signal peptide" evidence="2">
    <location>
        <begin position="1"/>
        <end position="23"/>
    </location>
</feature>
<dbReference type="Gene3D" id="2.30.30.700">
    <property type="entry name" value="SLA1 homology domain 1"/>
    <property type="match status" value="1"/>
</dbReference>
<reference evidence="4 5" key="1">
    <citation type="journal article" date="2022" name="Syst. Appl. Microbiol.">
        <title>Rhodopirellula aestuarii sp. nov., a novel member of the genus Rhodopirellula isolated from brackish sediments collected in the Tagus River estuary, Portugal.</title>
        <authorList>
            <person name="Vitorino I.R."/>
            <person name="Klimek D."/>
            <person name="Calusinska M."/>
            <person name="Lobo-da-Cunha A."/>
            <person name="Vasconcelos V."/>
            <person name="Lage O.M."/>
        </authorList>
    </citation>
    <scope>NUCLEOTIDE SEQUENCE [LARGE SCALE GENOMIC DNA]</scope>
    <source>
        <strain evidence="4 5">ICT_H3.1</strain>
    </source>
</reference>
<keyword evidence="2" id="KW-0732">Signal</keyword>
<gene>
    <name evidence="4" type="ORF">NB063_10135</name>
</gene>
<feature type="region of interest" description="Disordered" evidence="1">
    <location>
        <begin position="173"/>
        <end position="204"/>
    </location>
</feature>
<evidence type="ECO:0000259" key="3">
    <source>
        <dbReference type="Pfam" id="PF03983"/>
    </source>
</evidence>
<dbReference type="Pfam" id="PF03983">
    <property type="entry name" value="SHD1"/>
    <property type="match status" value="1"/>
</dbReference>
<feature type="region of interest" description="Disordered" evidence="1">
    <location>
        <begin position="89"/>
        <end position="111"/>
    </location>
</feature>
<dbReference type="EMBL" id="JAMQBK010000026">
    <property type="protein sequence ID" value="MCM2370966.1"/>
    <property type="molecule type" value="Genomic_DNA"/>
</dbReference>